<dbReference type="EMBL" id="JBAWTH010000056">
    <property type="protein sequence ID" value="KAL2281633.1"/>
    <property type="molecule type" value="Genomic_DNA"/>
</dbReference>
<evidence type="ECO:0000313" key="2">
    <source>
        <dbReference type="EMBL" id="KAL2281633.1"/>
    </source>
</evidence>
<reference evidence="2 3" key="1">
    <citation type="submission" date="2024-03" db="EMBL/GenBank/DDBJ databases">
        <title>A high-quality draft genome sequence of Diaporthe vaccinii, a causative agent of upright dieback and viscid rot disease in cranberry plants.</title>
        <authorList>
            <person name="Sarrasin M."/>
            <person name="Lang B.F."/>
            <person name="Burger G."/>
        </authorList>
    </citation>
    <scope>NUCLEOTIDE SEQUENCE [LARGE SCALE GENOMIC DNA]</scope>
    <source>
        <strain evidence="2 3">IS7</strain>
    </source>
</reference>
<comment type="similarity">
    <text evidence="1">Belongs to the asaB hydroxylase/desaturase family.</text>
</comment>
<accession>A0ABR4EGR5</accession>
<dbReference type="PANTHER" id="PTHR34598">
    <property type="entry name" value="BLL6449 PROTEIN"/>
    <property type="match status" value="1"/>
</dbReference>
<keyword evidence="3" id="KW-1185">Reference proteome</keyword>
<evidence type="ECO:0000256" key="1">
    <source>
        <dbReference type="ARBA" id="ARBA00023604"/>
    </source>
</evidence>
<organism evidence="2 3">
    <name type="scientific">Diaporthe vaccinii</name>
    <dbReference type="NCBI Taxonomy" id="105482"/>
    <lineage>
        <taxon>Eukaryota</taxon>
        <taxon>Fungi</taxon>
        <taxon>Dikarya</taxon>
        <taxon>Ascomycota</taxon>
        <taxon>Pezizomycotina</taxon>
        <taxon>Sordariomycetes</taxon>
        <taxon>Sordariomycetidae</taxon>
        <taxon>Diaporthales</taxon>
        <taxon>Diaporthaceae</taxon>
        <taxon>Diaporthe</taxon>
        <taxon>Diaporthe eres species complex</taxon>
    </lineage>
</organism>
<dbReference type="PANTHER" id="PTHR34598:SF3">
    <property type="entry name" value="OXIDOREDUCTASE AN1597"/>
    <property type="match status" value="1"/>
</dbReference>
<name>A0ABR4EGR5_9PEZI</name>
<gene>
    <name evidence="2" type="ORF">FJTKL_11521</name>
</gene>
<evidence type="ECO:0000313" key="3">
    <source>
        <dbReference type="Proteomes" id="UP001600888"/>
    </source>
</evidence>
<protein>
    <submittedName>
        <fullName evidence="2">Uncharacterized protein</fullName>
    </submittedName>
</protein>
<sequence>MDFGPDDMPAPKKFGEFIESSRYMTFHNARGKEDSFKLDRNGFEIVTLPEKERDITTDDKIKEDFMPEVTDVIKKRTGASLVVPFAHVLRRAENGFFAEAGRGHGAL</sequence>
<comment type="caution">
    <text evidence="2">The sequence shown here is derived from an EMBL/GenBank/DDBJ whole genome shotgun (WGS) entry which is preliminary data.</text>
</comment>
<dbReference type="Proteomes" id="UP001600888">
    <property type="component" value="Unassembled WGS sequence"/>
</dbReference>
<dbReference type="InterPro" id="IPR044053">
    <property type="entry name" value="AsaB-like"/>
</dbReference>
<proteinExistence type="inferred from homology"/>